<dbReference type="OrthoDB" id="675330at2"/>
<name>A0A4R6T807_9BACT</name>
<reference evidence="2 3" key="1">
    <citation type="submission" date="2019-03" db="EMBL/GenBank/DDBJ databases">
        <title>Genomic Encyclopedia of Type Strains, Phase III (KMG-III): the genomes of soil and plant-associated and newly described type strains.</title>
        <authorList>
            <person name="Whitman W."/>
        </authorList>
    </citation>
    <scope>NUCLEOTIDE SEQUENCE [LARGE SCALE GENOMIC DNA]</scope>
    <source>
        <strain evidence="2 3">CECT 8446</strain>
    </source>
</reference>
<evidence type="ECO:0000313" key="3">
    <source>
        <dbReference type="Proteomes" id="UP000294535"/>
    </source>
</evidence>
<dbReference type="EMBL" id="SNYF01000005">
    <property type="protein sequence ID" value="TDQ19348.1"/>
    <property type="molecule type" value="Genomic_DNA"/>
</dbReference>
<dbReference type="Proteomes" id="UP000294535">
    <property type="component" value="Unassembled WGS sequence"/>
</dbReference>
<dbReference type="AlphaFoldDB" id="A0A4R6T807"/>
<evidence type="ECO:0000313" key="2">
    <source>
        <dbReference type="EMBL" id="TDQ19348.1"/>
    </source>
</evidence>
<organism evidence="2 3">
    <name type="scientific">Algoriphagus boseongensis</name>
    <dbReference type="NCBI Taxonomy" id="1442587"/>
    <lineage>
        <taxon>Bacteria</taxon>
        <taxon>Pseudomonadati</taxon>
        <taxon>Bacteroidota</taxon>
        <taxon>Cytophagia</taxon>
        <taxon>Cytophagales</taxon>
        <taxon>Cyclobacteriaceae</taxon>
        <taxon>Algoriphagus</taxon>
    </lineage>
</organism>
<proteinExistence type="predicted"/>
<evidence type="ECO:0008006" key="4">
    <source>
        <dbReference type="Google" id="ProtNLM"/>
    </source>
</evidence>
<evidence type="ECO:0000256" key="1">
    <source>
        <dbReference type="SAM" id="SignalP"/>
    </source>
</evidence>
<keyword evidence="1" id="KW-0732">Signal</keyword>
<feature type="chain" id="PRO_5020285615" description="LTXXQ motif family protein" evidence="1">
    <location>
        <begin position="23"/>
        <end position="147"/>
    </location>
</feature>
<protein>
    <recommendedName>
        <fullName evidence="4">LTXXQ motif family protein</fullName>
    </recommendedName>
</protein>
<keyword evidence="3" id="KW-1185">Reference proteome</keyword>
<gene>
    <name evidence="2" type="ORF">DFQ04_1169</name>
</gene>
<feature type="signal peptide" evidence="1">
    <location>
        <begin position="1"/>
        <end position="22"/>
    </location>
</feature>
<dbReference type="RefSeq" id="WP_133553572.1">
    <property type="nucleotide sequence ID" value="NZ_SNYF01000005.1"/>
</dbReference>
<accession>A0A4R6T807</accession>
<comment type="caution">
    <text evidence="2">The sequence shown here is derived from an EMBL/GenBank/DDBJ whole genome shotgun (WGS) entry which is preliminary data.</text>
</comment>
<sequence>MKNLFYIFLLSFLIFHAGDAYGQRPPGQQIDPERLQAARIAFITTRIDLTPEQAEKFWPIFNQFTEQKEATMRQIANLGRGANEVSEEEAKSRIQQRFQLEEKMIKDERAFVAEASKVLTSKQILMLNNIARDFTRQLYQRQRGGGN</sequence>